<evidence type="ECO:0000313" key="3">
    <source>
        <dbReference type="EMBL" id="PNH03428.1"/>
    </source>
</evidence>
<dbReference type="PANTHER" id="PTHR21068:SF43">
    <property type="entry name" value="SPARTIN"/>
    <property type="match status" value="1"/>
</dbReference>
<dbReference type="Pfam" id="PF06911">
    <property type="entry name" value="Senescence"/>
    <property type="match status" value="1"/>
</dbReference>
<reference evidence="3 4" key="1">
    <citation type="journal article" date="2017" name="Mol. Biol. Evol.">
        <title>The 4-celled Tetrabaena socialis nuclear genome reveals the essential components for genetic control of cell number at the origin of multicellularity in the volvocine lineage.</title>
        <authorList>
            <person name="Featherston J."/>
            <person name="Arakaki Y."/>
            <person name="Hanschen E.R."/>
            <person name="Ferris P.J."/>
            <person name="Michod R.E."/>
            <person name="Olson B.J.S.C."/>
            <person name="Nozaki H."/>
            <person name="Durand P.M."/>
        </authorList>
    </citation>
    <scope>NUCLEOTIDE SEQUENCE [LARGE SCALE GENOMIC DNA]</scope>
    <source>
        <strain evidence="3 4">NIES-571</strain>
    </source>
</reference>
<feature type="compositionally biased region" description="Low complexity" evidence="1">
    <location>
        <begin position="116"/>
        <end position="133"/>
    </location>
</feature>
<accession>A0A2J7ZT40</accession>
<dbReference type="OrthoDB" id="20821at2759"/>
<dbReference type="InterPro" id="IPR045036">
    <property type="entry name" value="Spartin-like"/>
</dbReference>
<feature type="region of interest" description="Disordered" evidence="1">
    <location>
        <begin position="225"/>
        <end position="249"/>
    </location>
</feature>
<protein>
    <submittedName>
        <fullName evidence="3">Spartin</fullName>
    </submittedName>
</protein>
<evidence type="ECO:0000313" key="4">
    <source>
        <dbReference type="Proteomes" id="UP000236333"/>
    </source>
</evidence>
<dbReference type="AlphaFoldDB" id="A0A2J7ZT40"/>
<evidence type="ECO:0000259" key="2">
    <source>
        <dbReference type="Pfam" id="PF06911"/>
    </source>
</evidence>
<proteinExistence type="predicted"/>
<dbReference type="InterPro" id="IPR009686">
    <property type="entry name" value="Senescence/spartin_C"/>
</dbReference>
<feature type="region of interest" description="Disordered" evidence="1">
    <location>
        <begin position="393"/>
        <end position="426"/>
    </location>
</feature>
<dbReference type="EMBL" id="PGGS01000504">
    <property type="protein sequence ID" value="PNH03428.1"/>
    <property type="molecule type" value="Genomic_DNA"/>
</dbReference>
<evidence type="ECO:0000256" key="1">
    <source>
        <dbReference type="SAM" id="MobiDB-lite"/>
    </source>
</evidence>
<feature type="compositionally biased region" description="Low complexity" evidence="1">
    <location>
        <begin position="228"/>
        <end position="247"/>
    </location>
</feature>
<feature type="region of interest" description="Disordered" evidence="1">
    <location>
        <begin position="116"/>
        <end position="137"/>
    </location>
</feature>
<organism evidence="3 4">
    <name type="scientific">Tetrabaena socialis</name>
    <dbReference type="NCBI Taxonomy" id="47790"/>
    <lineage>
        <taxon>Eukaryota</taxon>
        <taxon>Viridiplantae</taxon>
        <taxon>Chlorophyta</taxon>
        <taxon>core chlorophytes</taxon>
        <taxon>Chlorophyceae</taxon>
        <taxon>CS clade</taxon>
        <taxon>Chlamydomonadales</taxon>
        <taxon>Tetrabaenaceae</taxon>
        <taxon>Tetrabaena</taxon>
    </lineage>
</organism>
<dbReference type="Proteomes" id="UP000236333">
    <property type="component" value="Unassembled WGS sequence"/>
</dbReference>
<name>A0A2J7ZT40_9CHLO</name>
<gene>
    <name evidence="3" type="ORF">TSOC_010507</name>
</gene>
<dbReference type="GO" id="GO:0005886">
    <property type="term" value="C:plasma membrane"/>
    <property type="evidence" value="ECO:0007669"/>
    <property type="project" value="TreeGrafter"/>
</dbReference>
<dbReference type="PANTHER" id="PTHR21068">
    <property type="entry name" value="SPARTIN"/>
    <property type="match status" value="1"/>
</dbReference>
<feature type="domain" description="Senescence" evidence="2">
    <location>
        <begin position="143"/>
        <end position="329"/>
    </location>
</feature>
<comment type="caution">
    <text evidence="3">The sequence shown here is derived from an EMBL/GenBank/DDBJ whole genome shotgun (WGS) entry which is preliminary data.</text>
</comment>
<sequence length="491" mass="50141">MQFSLNAPVDSVRSTAVPVGSGDFVVAYAAPPESGLQAQVAGVRWPLGRHSAVLRYDDHTYSFQLPYGPPGGGRTDSTYYCVTLTSETPLELVDLLQAVLASCSAYHDLQNVSLQQPAEQAGPEAEAGPRAGPSRSDRVAAGLQWGGQMAAAGILAAATWAGSALHRGAEEAVAKGWVKPAERHATVSPATHRARSVASRVAEASGRAVGGALSVTAHMANALSQSVTSSTGTGREPSTTSSSGSTSQGLRKVGIAGVDAVEAVYDSLADAARIVLAHTTAATTRVVGHRYGPEAAQATGTGMHVARSAVETGLNVYKLRPTALAKKVFKGAATNVVLGRNGQQQQLQGPQQQQAQQQQLLLQGQPQPGQQLQLQGTAASRPLAAATTLAALAGPRGSSGPSASRPSVYGPGASAPSGSQPSMPSSSLLVEGVAVNGPVAAHPVVVDYTPSTALYTSARPAARPTTPQGLPYPAVSAAQYDARHYPAVPRA</sequence>
<keyword evidence="4" id="KW-1185">Reference proteome</keyword>